<comment type="subcellular location">
    <subcellularLocation>
        <location evidence="1">Cell membrane</location>
        <topology evidence="1">Multi-pass membrane protein</topology>
    </subcellularLocation>
</comment>
<feature type="transmembrane region" description="Helical" evidence="8">
    <location>
        <begin position="70"/>
        <end position="92"/>
    </location>
</feature>
<evidence type="ECO:0000256" key="5">
    <source>
        <dbReference type="ARBA" id="ARBA00022989"/>
    </source>
</evidence>
<evidence type="ECO:0000256" key="3">
    <source>
        <dbReference type="ARBA" id="ARBA00022475"/>
    </source>
</evidence>
<feature type="transmembrane region" description="Helical" evidence="8">
    <location>
        <begin position="249"/>
        <end position="268"/>
    </location>
</feature>
<evidence type="ECO:0000256" key="8">
    <source>
        <dbReference type="SAM" id="Phobius"/>
    </source>
</evidence>
<feature type="domain" description="Major facilitator superfamily (MFS) profile" evidence="9">
    <location>
        <begin position="38"/>
        <end position="425"/>
    </location>
</feature>
<evidence type="ECO:0000313" key="10">
    <source>
        <dbReference type="EMBL" id="GGQ10321.1"/>
    </source>
</evidence>
<dbReference type="PANTHER" id="PTHR23513">
    <property type="entry name" value="INTEGRAL MEMBRANE EFFLUX PROTEIN-RELATED"/>
    <property type="match status" value="1"/>
</dbReference>
<feature type="transmembrane region" description="Helical" evidence="8">
    <location>
        <begin position="337"/>
        <end position="363"/>
    </location>
</feature>
<dbReference type="SUPFAM" id="SSF103473">
    <property type="entry name" value="MFS general substrate transporter"/>
    <property type="match status" value="1"/>
</dbReference>
<proteinExistence type="predicted"/>
<dbReference type="InterPro" id="IPR020846">
    <property type="entry name" value="MFS_dom"/>
</dbReference>
<keyword evidence="2" id="KW-0813">Transport</keyword>
<accession>A0ABQ2R2F6</accession>
<keyword evidence="3" id="KW-1003">Cell membrane</keyword>
<feature type="transmembrane region" description="Helical" evidence="8">
    <location>
        <begin position="399"/>
        <end position="418"/>
    </location>
</feature>
<evidence type="ECO:0000259" key="9">
    <source>
        <dbReference type="PROSITE" id="PS50850"/>
    </source>
</evidence>
<dbReference type="InterPro" id="IPR010290">
    <property type="entry name" value="TM_effector"/>
</dbReference>
<evidence type="ECO:0000256" key="2">
    <source>
        <dbReference type="ARBA" id="ARBA00022448"/>
    </source>
</evidence>
<evidence type="ECO:0000256" key="1">
    <source>
        <dbReference type="ARBA" id="ARBA00004651"/>
    </source>
</evidence>
<feature type="transmembrane region" description="Helical" evidence="8">
    <location>
        <begin position="41"/>
        <end position="64"/>
    </location>
</feature>
<evidence type="ECO:0000256" key="7">
    <source>
        <dbReference type="SAM" id="MobiDB-lite"/>
    </source>
</evidence>
<feature type="transmembrane region" description="Helical" evidence="8">
    <location>
        <begin position="313"/>
        <end position="331"/>
    </location>
</feature>
<feature type="transmembrane region" description="Helical" evidence="8">
    <location>
        <begin position="280"/>
        <end position="301"/>
    </location>
</feature>
<evidence type="ECO:0000256" key="6">
    <source>
        <dbReference type="ARBA" id="ARBA00023136"/>
    </source>
</evidence>
<comment type="caution">
    <text evidence="10">The sequence shown here is derived from an EMBL/GenBank/DDBJ whole genome shotgun (WGS) entry which is preliminary data.</text>
</comment>
<evidence type="ECO:0000256" key="4">
    <source>
        <dbReference type="ARBA" id="ARBA00022692"/>
    </source>
</evidence>
<evidence type="ECO:0000313" key="11">
    <source>
        <dbReference type="Proteomes" id="UP000611554"/>
    </source>
</evidence>
<organism evidence="10 11">
    <name type="scientific">Streptosporangium pseudovulgare</name>
    <dbReference type="NCBI Taxonomy" id="35765"/>
    <lineage>
        <taxon>Bacteria</taxon>
        <taxon>Bacillati</taxon>
        <taxon>Actinomycetota</taxon>
        <taxon>Actinomycetes</taxon>
        <taxon>Streptosporangiales</taxon>
        <taxon>Streptosporangiaceae</taxon>
        <taxon>Streptosporangium</taxon>
    </lineage>
</organism>
<reference evidence="11" key="1">
    <citation type="journal article" date="2019" name="Int. J. Syst. Evol. Microbiol.">
        <title>The Global Catalogue of Microorganisms (GCM) 10K type strain sequencing project: providing services to taxonomists for standard genome sequencing and annotation.</title>
        <authorList>
            <consortium name="The Broad Institute Genomics Platform"/>
            <consortium name="The Broad Institute Genome Sequencing Center for Infectious Disease"/>
            <person name="Wu L."/>
            <person name="Ma J."/>
        </authorList>
    </citation>
    <scope>NUCLEOTIDE SEQUENCE [LARGE SCALE GENOMIC DNA]</scope>
    <source>
        <strain evidence="11">JCM 3115</strain>
    </source>
</reference>
<dbReference type="Gene3D" id="1.20.1250.20">
    <property type="entry name" value="MFS general substrate transporter like domains"/>
    <property type="match status" value="1"/>
</dbReference>
<dbReference type="Proteomes" id="UP000611554">
    <property type="component" value="Unassembled WGS sequence"/>
</dbReference>
<feature type="transmembrane region" description="Helical" evidence="8">
    <location>
        <begin position="372"/>
        <end position="393"/>
    </location>
</feature>
<keyword evidence="6 8" id="KW-0472">Membrane</keyword>
<keyword evidence="5 8" id="KW-1133">Transmembrane helix</keyword>
<name>A0ABQ2R2F6_9ACTN</name>
<protein>
    <submittedName>
        <fullName evidence="10">MFS transporter</fullName>
    </submittedName>
</protein>
<dbReference type="PROSITE" id="PS50850">
    <property type="entry name" value="MFS"/>
    <property type="match status" value="1"/>
</dbReference>
<dbReference type="CDD" id="cd06173">
    <property type="entry name" value="MFS_MefA_like"/>
    <property type="match status" value="1"/>
</dbReference>
<sequence>MGTVGGTGEAESGAGPGPSETPDRGRPGSLWAPLRRRLFRALWIAQLVANTGTWMQIVGAQWLMGDLGGGAFSIALVQTATTLPVFLLVVPAGALGDILDRRHLLLVSQAITFTGAAALAALTATGVTTQALLLALSALMAVGQAFSTPAFQAIQPELVGREEIPQAALLNGANGNLARAVGPALGGVLIALSGPAATFALNAASFLGVIAVLFAWRRPPDHRPLGAEYIHDAIRAGARYVRSAPSFGAVLWCTVTFAFFASGMWALLPALARGPLGLGAGGYGTLLGAVGLGAIAGAFTLPRLGVRLGQNAIVASAAVSYAVMMAVIGTVGNLAVVIAALFLSGMTWIAVLSTLGASSLLLLPEWTRARALAYYQLAFMGGQAIGALVWGAVAGHTGLAAAFLLPAAALVLSTPVGLRRVPLPTGHLDMRQARHFPEPPSDLASHEGPVLVVIEWCVRPENAAAFAAAMRPVGQARRRTGATMWGLFRDMEDPDVFVETFTVATAYEHLRQHFERGTIRDRELQEQALALVAPGTRPHVRHLIWSYAALPGPGAEGPELMSLASLLRPR</sequence>
<gene>
    <name evidence="10" type="ORF">GCM10010140_45870</name>
</gene>
<keyword evidence="4 8" id="KW-0812">Transmembrane</keyword>
<dbReference type="InterPro" id="IPR036259">
    <property type="entry name" value="MFS_trans_sf"/>
</dbReference>
<feature type="transmembrane region" description="Helical" evidence="8">
    <location>
        <begin position="104"/>
        <end position="125"/>
    </location>
</feature>
<dbReference type="EMBL" id="BMQJ01000011">
    <property type="protein sequence ID" value="GGQ10321.1"/>
    <property type="molecule type" value="Genomic_DNA"/>
</dbReference>
<feature type="transmembrane region" description="Helical" evidence="8">
    <location>
        <begin position="199"/>
        <end position="216"/>
    </location>
</feature>
<dbReference type="PANTHER" id="PTHR23513:SF11">
    <property type="entry name" value="STAPHYLOFERRIN A TRANSPORTER"/>
    <property type="match status" value="1"/>
</dbReference>
<keyword evidence="11" id="KW-1185">Reference proteome</keyword>
<dbReference type="Pfam" id="PF05977">
    <property type="entry name" value="MFS_3"/>
    <property type="match status" value="1"/>
</dbReference>
<feature type="region of interest" description="Disordered" evidence="7">
    <location>
        <begin position="1"/>
        <end position="27"/>
    </location>
</feature>